<dbReference type="AlphaFoldDB" id="A0A0G1CPD0"/>
<feature type="domain" description="Phosphodiester glycosidase" evidence="4">
    <location>
        <begin position="347"/>
        <end position="522"/>
    </location>
</feature>
<evidence type="ECO:0000313" key="5">
    <source>
        <dbReference type="EMBL" id="KKS87419.1"/>
    </source>
</evidence>
<evidence type="ECO:0000256" key="1">
    <source>
        <dbReference type="SAM" id="MobiDB-lite"/>
    </source>
</evidence>
<name>A0A0G1CPD0_9BACT</name>
<feature type="region of interest" description="Disordered" evidence="1">
    <location>
        <begin position="266"/>
        <end position="300"/>
    </location>
</feature>
<dbReference type="PANTHER" id="PTHR38731">
    <property type="entry name" value="LIPL45-RELATED LIPOPROTEIN-RELATED"/>
    <property type="match status" value="1"/>
</dbReference>
<keyword evidence="2" id="KW-0472">Membrane</keyword>
<proteinExistence type="predicted"/>
<keyword evidence="2" id="KW-0812">Transmembrane</keyword>
<dbReference type="Gene3D" id="2.60.120.1440">
    <property type="match status" value="1"/>
</dbReference>
<evidence type="ECO:0000259" key="4">
    <source>
        <dbReference type="Pfam" id="PF09992"/>
    </source>
</evidence>
<evidence type="ECO:0000259" key="3">
    <source>
        <dbReference type="Pfam" id="PF04773"/>
    </source>
</evidence>
<protein>
    <recommendedName>
        <fullName evidence="7">FecR protein domain-containing protein</fullName>
    </recommendedName>
</protein>
<accession>A0A0G1CPD0</accession>
<sequence>MKKLLNFFSNLQKSKSVPIFIVRASLVIGIILLLWWFFRFLIYPQRIVKSGKILSPQTWKLSNQLINIRGKVLLKRQQSQIALATASAEPVDQGDEISTDTDTLAVIEFQEGTFVRLAPNTNVSILATNSANISLKQTSGSLFVNFTRLPKTREEIVIETPSVLVRTSGTIFMTFVNPDQSVKVVVTQNNVSLTKSTASAENSFDQTPTVMTQNQQALIFANAANFSITDVSLTPSETRWLEINKFAENFHNNTISLISTTDQFFVPSPTPTPSPSPTPSVPPIPQLGSMPSEGYSRSSVKTDRGQFTLTCYGANKNSIRVVTDSASESDCSDNCPIMSVGEYATRNGAVAAMNGMYFCPQDYSWCSSKKNTFDTLFFNSRLKRYFNSDNNVYSTIPFLVIESGGNPRFVPRSLEWGRDTGIQAGIAGNPLMVQNGQFIINESSLDEKQRTARIGTSAFAQKGDTLYLCIVGGASILDSASVFTTLGADNALNLDGGGSAALWVNGAYVYGPGRSIPNSIMFVRK</sequence>
<dbReference type="InterPro" id="IPR018711">
    <property type="entry name" value="NAGPA"/>
</dbReference>
<feature type="domain" description="FecR protein" evidence="3">
    <location>
        <begin position="95"/>
        <end position="191"/>
    </location>
</feature>
<organism evidence="5 6">
    <name type="scientific">Candidatus Gottesmanbacteria bacterium GW2011_GWB1_43_11</name>
    <dbReference type="NCBI Taxonomy" id="1618446"/>
    <lineage>
        <taxon>Bacteria</taxon>
        <taxon>Candidatus Gottesmaniibacteriota</taxon>
    </lineage>
</organism>
<feature type="transmembrane region" description="Helical" evidence="2">
    <location>
        <begin position="20"/>
        <end position="38"/>
    </location>
</feature>
<comment type="caution">
    <text evidence="5">The sequence shown here is derived from an EMBL/GenBank/DDBJ whole genome shotgun (WGS) entry which is preliminary data.</text>
</comment>
<reference evidence="5 6" key="1">
    <citation type="journal article" date="2015" name="Nature">
        <title>rRNA introns, odd ribosomes, and small enigmatic genomes across a large radiation of phyla.</title>
        <authorList>
            <person name="Brown C.T."/>
            <person name="Hug L.A."/>
            <person name="Thomas B.C."/>
            <person name="Sharon I."/>
            <person name="Castelle C.J."/>
            <person name="Singh A."/>
            <person name="Wilkins M.J."/>
            <person name="Williams K.H."/>
            <person name="Banfield J.F."/>
        </authorList>
    </citation>
    <scope>NUCLEOTIDE SEQUENCE [LARGE SCALE GENOMIC DNA]</scope>
</reference>
<dbReference type="PANTHER" id="PTHR38731:SF3">
    <property type="entry name" value="BLL6125 PROTEIN"/>
    <property type="match status" value="1"/>
</dbReference>
<evidence type="ECO:0000313" key="6">
    <source>
        <dbReference type="Proteomes" id="UP000034050"/>
    </source>
</evidence>
<dbReference type="Pfam" id="PF04773">
    <property type="entry name" value="FecR"/>
    <property type="match status" value="1"/>
</dbReference>
<evidence type="ECO:0008006" key="7">
    <source>
        <dbReference type="Google" id="ProtNLM"/>
    </source>
</evidence>
<dbReference type="InterPro" id="IPR006860">
    <property type="entry name" value="FecR"/>
</dbReference>
<dbReference type="STRING" id="1618446.UV61_C0002G0140"/>
<dbReference type="Pfam" id="PF09992">
    <property type="entry name" value="NAGPA"/>
    <property type="match status" value="1"/>
</dbReference>
<dbReference type="EMBL" id="LCFD01000002">
    <property type="protein sequence ID" value="KKS87419.1"/>
    <property type="molecule type" value="Genomic_DNA"/>
</dbReference>
<feature type="compositionally biased region" description="Pro residues" evidence="1">
    <location>
        <begin position="268"/>
        <end position="285"/>
    </location>
</feature>
<evidence type="ECO:0000256" key="2">
    <source>
        <dbReference type="SAM" id="Phobius"/>
    </source>
</evidence>
<dbReference type="Proteomes" id="UP000034050">
    <property type="component" value="Unassembled WGS sequence"/>
</dbReference>
<gene>
    <name evidence="5" type="ORF">UV61_C0002G0140</name>
</gene>
<keyword evidence="2" id="KW-1133">Transmembrane helix</keyword>